<proteinExistence type="predicted"/>
<sequence>MSSDRDLGMGRPISRRDFLDGVALTVGAAALGGPLARSAFAAGPAAAYPPKLTGLRGHHEGSYNVMHSVRDGTFWDKAGAPEATGERYDLVVVGGGISGLAAAVQYRKQAGAGARILVLEPHDDFGGHAKRNEFTSAGGRMILGYGGSQSLQTPSYFSPAVNALLADIGVEPKRFEQYYDQGWAEARGLGRAVFFPKEVFGADALVKEAEAAADWVPQSPLTDKAKQDLIALIDAPADYLPGLSRAEKLDRLSKTTYARFLTDLVKADPQLVAYFQGSTEAYFGVGIDGTTCLDAWANGNPGFDGMDLGDGVYPTMSPSGRLARTDPDEYIYHFPDGNAGIARALVRSLIPAAIPGSTMEDLVLAQADYGKLDVDGQPVRIRLSSTVVRVKHQGDPATAKAVDVSYVQDGKLRTVEAGHVVLACWHRVIPFLTDELAEAQVDALRDQQKVPLIYTNVLIRNWSAFSKLGIEGFESPGHFWSGAEIDFPVSMGGYSFADKPEDPVLLHLSKVPLQPGLSSREQSLSGRLQLTQLTFETMEREIRDLLGRALSGGGFDPARDIEAITANRWSHGYAYEYMRPWDSFWPDGPLPIVAARKPWGRIAVANADSGAYAYVHSAIDQATRAVRELLGTPDGAPAFADFPGPPRDKLGLL</sequence>
<gene>
    <name evidence="1" type="ORF">JF625_21440</name>
</gene>
<dbReference type="Proteomes" id="UP000700706">
    <property type="component" value="Unassembled WGS sequence"/>
</dbReference>
<dbReference type="InterPro" id="IPR019546">
    <property type="entry name" value="TAT_signal_bac_arc"/>
</dbReference>
<dbReference type="NCBIfam" id="TIGR01409">
    <property type="entry name" value="TAT_signal_seq"/>
    <property type="match status" value="1"/>
</dbReference>
<reference evidence="1" key="1">
    <citation type="submission" date="2020-06" db="EMBL/GenBank/DDBJ databases">
        <title>Stable isotope informed genome-resolved metagenomics uncovers potential trophic interactions in rhizosphere soil.</title>
        <authorList>
            <person name="Starr E.P."/>
            <person name="Shi S."/>
            <person name="Blazewicz S.J."/>
            <person name="Koch B.J."/>
            <person name="Probst A.J."/>
            <person name="Hungate B.A."/>
            <person name="Pett-Ridge J."/>
            <person name="Firestone M.K."/>
            <person name="Banfield J.F."/>
        </authorList>
    </citation>
    <scope>NUCLEOTIDE SEQUENCE</scope>
    <source>
        <strain evidence="1">YM_69_17</strain>
    </source>
</reference>
<accession>A0A952FMX0</accession>
<dbReference type="AlphaFoldDB" id="A0A952FMX0"/>
<name>A0A952FMX0_9PROT</name>
<comment type="caution">
    <text evidence="1">The sequence shown here is derived from an EMBL/GenBank/DDBJ whole genome shotgun (WGS) entry which is preliminary data.</text>
</comment>
<dbReference type="InterPro" id="IPR036188">
    <property type="entry name" value="FAD/NAD-bd_sf"/>
</dbReference>
<protein>
    <submittedName>
        <fullName evidence="1">NAD(P)-binding protein</fullName>
    </submittedName>
</protein>
<organism evidence="1 2">
    <name type="scientific">Inquilinus limosus</name>
    <dbReference type="NCBI Taxonomy" id="171674"/>
    <lineage>
        <taxon>Bacteria</taxon>
        <taxon>Pseudomonadati</taxon>
        <taxon>Pseudomonadota</taxon>
        <taxon>Alphaproteobacteria</taxon>
        <taxon>Rhodospirillales</taxon>
        <taxon>Rhodospirillaceae</taxon>
        <taxon>Inquilinus</taxon>
    </lineage>
</organism>
<dbReference type="InterPro" id="IPR006311">
    <property type="entry name" value="TAT_signal"/>
</dbReference>
<dbReference type="Gene3D" id="3.50.50.60">
    <property type="entry name" value="FAD/NAD(P)-binding domain"/>
    <property type="match status" value="1"/>
</dbReference>
<evidence type="ECO:0000313" key="2">
    <source>
        <dbReference type="Proteomes" id="UP000700706"/>
    </source>
</evidence>
<evidence type="ECO:0000313" key="1">
    <source>
        <dbReference type="EMBL" id="MBW8727698.1"/>
    </source>
</evidence>
<dbReference type="PROSITE" id="PS51318">
    <property type="entry name" value="TAT"/>
    <property type="match status" value="1"/>
</dbReference>
<dbReference type="EMBL" id="JAEKLZ010000298">
    <property type="protein sequence ID" value="MBW8727698.1"/>
    <property type="molecule type" value="Genomic_DNA"/>
</dbReference>
<dbReference type="SUPFAM" id="SSF51905">
    <property type="entry name" value="FAD/NAD(P)-binding domain"/>
    <property type="match status" value="1"/>
</dbReference>
<dbReference type="Pfam" id="PF13450">
    <property type="entry name" value="NAD_binding_8"/>
    <property type="match status" value="1"/>
</dbReference>